<feature type="transmembrane region" description="Helical" evidence="6">
    <location>
        <begin position="271"/>
        <end position="291"/>
    </location>
</feature>
<dbReference type="Pfam" id="PF14827">
    <property type="entry name" value="dCache_3"/>
    <property type="match status" value="1"/>
</dbReference>
<protein>
    <submittedName>
        <fullName evidence="9">Methyl-accepting chemotaxis protein</fullName>
    </submittedName>
</protein>
<evidence type="ECO:0000256" key="3">
    <source>
        <dbReference type="ARBA" id="ARBA00029447"/>
    </source>
</evidence>
<evidence type="ECO:0000256" key="6">
    <source>
        <dbReference type="SAM" id="Phobius"/>
    </source>
</evidence>
<evidence type="ECO:0000313" key="9">
    <source>
        <dbReference type="EMBL" id="SDX31164.1"/>
    </source>
</evidence>
<feature type="domain" description="HAMP" evidence="8">
    <location>
        <begin position="292"/>
        <end position="344"/>
    </location>
</feature>
<dbReference type="PROSITE" id="PS50885">
    <property type="entry name" value="HAMP"/>
    <property type="match status" value="1"/>
</dbReference>
<sequence>MTIRKSVTLAAIFVTLTVAATLILVTHFSQTRLQDRVMQEAASGRQLVWNQSLERLFEQMHSGRLDFERDFALRQALKSHDVAAVQHALETLTNLTGEQGYFDQLFVFDTSGAPLTDAASASRSPAVPILVSSVTRTQQPQAGLGAAATGEPVALLAFPLSVRHDLIGTIVFQKSLHTVLERFKAVQGAEIYLTAANGTLFDGTHPERFAQLPLVWPTLGEIDRQTLNVAETIYTATVLPLRGLDGQPLAHLVSVADDTAAYREQRRFDRIAYTGVALLLVLASLGLFYYMRYALRPLYHALATVSALAEGDLSVSFATERQDEVGQLMRALQNMVERLRQIIGHLHSASGDLHHSAGQMVRLAETSKIQFDRQKAETGHMDQAVTHLANAAQQVADHTSRAVEATDNAHQRIENSRQILDQTTHVIEALAHEIEQAAEVVLGLADRSQDVGNVLSVIREIASQTNLLALNASIEAARAGEHGRGFAVVADEVRQLAQRTQHSIEEIEALIDALRSRSKAAVTVIHANRDRAQQSVNHYGQAVHNLEAFAESVDVLTDMTQQIASAAEEQSRMAEEIAVAINQIAELAQEHAQAADSGFSQGAQLNRLSQTLRDQVTFFRLH</sequence>
<dbReference type="EMBL" id="FNOW01000001">
    <property type="protein sequence ID" value="SDX31164.1"/>
    <property type="molecule type" value="Genomic_DNA"/>
</dbReference>
<keyword evidence="5" id="KW-0175">Coiled coil</keyword>
<dbReference type="SMART" id="SM00304">
    <property type="entry name" value="HAMP"/>
    <property type="match status" value="1"/>
</dbReference>
<dbReference type="PANTHER" id="PTHR32089">
    <property type="entry name" value="METHYL-ACCEPTING CHEMOTAXIS PROTEIN MCPB"/>
    <property type="match status" value="1"/>
</dbReference>
<reference evidence="10" key="1">
    <citation type="submission" date="2016-10" db="EMBL/GenBank/DDBJ databases">
        <authorList>
            <person name="Varghese N."/>
            <person name="Submissions S."/>
        </authorList>
    </citation>
    <scope>NUCLEOTIDE SEQUENCE [LARGE SCALE GENOMIC DNA]</scope>
    <source>
        <strain evidence="10">DSM 173</strain>
    </source>
</reference>
<evidence type="ECO:0000259" key="8">
    <source>
        <dbReference type="PROSITE" id="PS50885"/>
    </source>
</evidence>
<dbReference type="STRING" id="61595.SAMN05421644_10150"/>
<dbReference type="SUPFAM" id="SSF58104">
    <property type="entry name" value="Methyl-accepting chemotaxis protein (MCP) signaling domain"/>
    <property type="match status" value="1"/>
</dbReference>
<dbReference type="GO" id="GO:0006935">
    <property type="term" value="P:chemotaxis"/>
    <property type="evidence" value="ECO:0007669"/>
    <property type="project" value="UniProtKB-ARBA"/>
</dbReference>
<evidence type="ECO:0000256" key="4">
    <source>
        <dbReference type="PROSITE-ProRule" id="PRU00284"/>
    </source>
</evidence>
<feature type="transmembrane region" description="Helical" evidence="6">
    <location>
        <begin position="6"/>
        <end position="28"/>
    </location>
</feature>
<feature type="coiled-coil region" evidence="5">
    <location>
        <begin position="490"/>
        <end position="517"/>
    </location>
</feature>
<dbReference type="InterPro" id="IPR004089">
    <property type="entry name" value="MCPsignal_dom"/>
</dbReference>
<evidence type="ECO:0000256" key="5">
    <source>
        <dbReference type="SAM" id="Coils"/>
    </source>
</evidence>
<dbReference type="RefSeq" id="WP_091331376.1">
    <property type="nucleotide sequence ID" value="NZ_FNOW01000001.1"/>
</dbReference>
<organism evidence="9 10">
    <name type="scientific">Allochromatium warmingii</name>
    <name type="common">Chromatium warmingii</name>
    <dbReference type="NCBI Taxonomy" id="61595"/>
    <lineage>
        <taxon>Bacteria</taxon>
        <taxon>Pseudomonadati</taxon>
        <taxon>Pseudomonadota</taxon>
        <taxon>Gammaproteobacteria</taxon>
        <taxon>Chromatiales</taxon>
        <taxon>Chromatiaceae</taxon>
        <taxon>Allochromatium</taxon>
    </lineage>
</organism>
<dbReference type="OrthoDB" id="9781845at2"/>
<dbReference type="CDD" id="cd06225">
    <property type="entry name" value="HAMP"/>
    <property type="match status" value="1"/>
</dbReference>
<dbReference type="GO" id="GO:0007165">
    <property type="term" value="P:signal transduction"/>
    <property type="evidence" value="ECO:0007669"/>
    <property type="project" value="UniProtKB-KW"/>
</dbReference>
<name>A0A1H3APW0_ALLWA</name>
<keyword evidence="10" id="KW-1185">Reference proteome</keyword>
<dbReference type="SMART" id="SM00283">
    <property type="entry name" value="MA"/>
    <property type="match status" value="1"/>
</dbReference>
<dbReference type="Pfam" id="PF00672">
    <property type="entry name" value="HAMP"/>
    <property type="match status" value="1"/>
</dbReference>
<dbReference type="PANTHER" id="PTHR32089:SF112">
    <property type="entry name" value="LYSOZYME-LIKE PROTEIN-RELATED"/>
    <property type="match status" value="1"/>
</dbReference>
<comment type="subcellular location">
    <subcellularLocation>
        <location evidence="1">Membrane</location>
    </subcellularLocation>
</comment>
<dbReference type="CDD" id="cd11386">
    <property type="entry name" value="MCP_signal"/>
    <property type="match status" value="1"/>
</dbReference>
<gene>
    <name evidence="9" type="ORF">SAMN05421644_10150</name>
</gene>
<dbReference type="InterPro" id="IPR003660">
    <property type="entry name" value="HAMP_dom"/>
</dbReference>
<keyword evidence="6" id="KW-0812">Transmembrane</keyword>
<dbReference type="InterPro" id="IPR029150">
    <property type="entry name" value="dCache_3"/>
</dbReference>
<evidence type="ECO:0000256" key="2">
    <source>
        <dbReference type="ARBA" id="ARBA00023224"/>
    </source>
</evidence>
<feature type="domain" description="Methyl-accepting transducer" evidence="7">
    <location>
        <begin position="349"/>
        <end position="585"/>
    </location>
</feature>
<keyword evidence="6" id="KW-0472">Membrane</keyword>
<dbReference type="Pfam" id="PF00015">
    <property type="entry name" value="MCPsignal"/>
    <property type="match status" value="1"/>
</dbReference>
<dbReference type="GO" id="GO:0016020">
    <property type="term" value="C:membrane"/>
    <property type="evidence" value="ECO:0007669"/>
    <property type="project" value="UniProtKB-SubCell"/>
</dbReference>
<evidence type="ECO:0000313" key="10">
    <source>
        <dbReference type="Proteomes" id="UP000198672"/>
    </source>
</evidence>
<keyword evidence="2 4" id="KW-0807">Transducer</keyword>
<evidence type="ECO:0000256" key="1">
    <source>
        <dbReference type="ARBA" id="ARBA00004370"/>
    </source>
</evidence>
<dbReference type="FunFam" id="1.10.287.950:FF:000001">
    <property type="entry name" value="Methyl-accepting chemotaxis sensory transducer"/>
    <property type="match status" value="1"/>
</dbReference>
<accession>A0A1H3APW0</accession>
<dbReference type="PROSITE" id="PS50111">
    <property type="entry name" value="CHEMOTAXIS_TRANSDUC_2"/>
    <property type="match status" value="1"/>
</dbReference>
<dbReference type="Proteomes" id="UP000198672">
    <property type="component" value="Unassembled WGS sequence"/>
</dbReference>
<dbReference type="AlphaFoldDB" id="A0A1H3APW0"/>
<keyword evidence="6" id="KW-1133">Transmembrane helix</keyword>
<comment type="similarity">
    <text evidence="3">Belongs to the methyl-accepting chemotaxis (MCP) protein family.</text>
</comment>
<proteinExistence type="inferred from homology"/>
<dbReference type="Gene3D" id="1.10.287.950">
    <property type="entry name" value="Methyl-accepting chemotaxis protein"/>
    <property type="match status" value="1"/>
</dbReference>
<evidence type="ECO:0000259" key="7">
    <source>
        <dbReference type="PROSITE" id="PS50111"/>
    </source>
</evidence>